<feature type="domain" description="DUF5933" evidence="8">
    <location>
        <begin position="28"/>
        <end position="164"/>
    </location>
</feature>
<dbReference type="EMBL" id="BJOV01000001">
    <property type="protein sequence ID" value="GED99633.1"/>
    <property type="molecule type" value="Genomic_DNA"/>
</dbReference>
<dbReference type="InterPro" id="IPR026841">
    <property type="entry name" value="Aur1/Ipt1"/>
</dbReference>
<feature type="transmembrane region" description="Helical" evidence="6">
    <location>
        <begin position="207"/>
        <end position="225"/>
    </location>
</feature>
<dbReference type="PANTHER" id="PTHR31310:SF7">
    <property type="entry name" value="PA-PHOSPHATASE RELATED-FAMILY PROTEIN DDB_G0268928"/>
    <property type="match status" value="1"/>
</dbReference>
<feature type="transmembrane region" description="Helical" evidence="6">
    <location>
        <begin position="146"/>
        <end position="165"/>
    </location>
</feature>
<feature type="region of interest" description="Disordered" evidence="5">
    <location>
        <begin position="436"/>
        <end position="457"/>
    </location>
</feature>
<comment type="caution">
    <text evidence="9">The sequence shown here is derived from an EMBL/GenBank/DDBJ whole genome shotgun (WGS) entry which is preliminary data.</text>
</comment>
<evidence type="ECO:0000256" key="3">
    <source>
        <dbReference type="ARBA" id="ARBA00022989"/>
    </source>
</evidence>
<feature type="transmembrane region" description="Helical" evidence="6">
    <location>
        <begin position="118"/>
        <end position="134"/>
    </location>
</feature>
<dbReference type="Proteomes" id="UP000444960">
    <property type="component" value="Unassembled WGS sequence"/>
</dbReference>
<evidence type="ECO:0000256" key="1">
    <source>
        <dbReference type="ARBA" id="ARBA00004141"/>
    </source>
</evidence>
<feature type="transmembrane region" description="Helical" evidence="6">
    <location>
        <begin position="376"/>
        <end position="397"/>
    </location>
</feature>
<keyword evidence="2 6" id="KW-0812">Transmembrane</keyword>
<organism evidence="9 10">
    <name type="scientific">Gordonia spumicola</name>
    <dbReference type="NCBI Taxonomy" id="589161"/>
    <lineage>
        <taxon>Bacteria</taxon>
        <taxon>Bacillati</taxon>
        <taxon>Actinomycetota</taxon>
        <taxon>Actinomycetes</taxon>
        <taxon>Mycobacteriales</taxon>
        <taxon>Gordoniaceae</taxon>
        <taxon>Gordonia</taxon>
    </lineage>
</organism>
<keyword evidence="3 6" id="KW-1133">Transmembrane helix</keyword>
<dbReference type="InterPro" id="IPR052185">
    <property type="entry name" value="IPC_Synthase-Related"/>
</dbReference>
<dbReference type="AlphaFoldDB" id="A0A7I9V382"/>
<dbReference type="RefSeq" id="WP_186349685.1">
    <property type="nucleotide sequence ID" value="NZ_BJOV01000001.1"/>
</dbReference>
<dbReference type="CDD" id="cd03386">
    <property type="entry name" value="PAP2_Aur1_like"/>
    <property type="match status" value="1"/>
</dbReference>
<evidence type="ECO:0000259" key="7">
    <source>
        <dbReference type="Pfam" id="PF14378"/>
    </source>
</evidence>
<feature type="transmembrane region" description="Helical" evidence="6">
    <location>
        <begin position="28"/>
        <end position="51"/>
    </location>
</feature>
<dbReference type="InterPro" id="IPR045977">
    <property type="entry name" value="DUF5933"/>
</dbReference>
<keyword evidence="4 6" id="KW-0472">Membrane</keyword>
<evidence type="ECO:0000313" key="9">
    <source>
        <dbReference type="EMBL" id="GED99633.1"/>
    </source>
</evidence>
<evidence type="ECO:0000256" key="6">
    <source>
        <dbReference type="SAM" id="Phobius"/>
    </source>
</evidence>
<accession>A0A7I9V382</accession>
<evidence type="ECO:0000256" key="5">
    <source>
        <dbReference type="SAM" id="MobiDB-lite"/>
    </source>
</evidence>
<evidence type="ECO:0000313" key="10">
    <source>
        <dbReference type="Proteomes" id="UP000444960"/>
    </source>
</evidence>
<gene>
    <name evidence="9" type="ORF">nbrc107696_00800</name>
</gene>
<dbReference type="Pfam" id="PF19356">
    <property type="entry name" value="DUF5933"/>
    <property type="match status" value="1"/>
</dbReference>
<comment type="subcellular location">
    <subcellularLocation>
        <location evidence="1">Membrane</location>
        <topology evidence="1">Multi-pass membrane protein</topology>
    </subcellularLocation>
</comment>
<proteinExistence type="predicted"/>
<reference evidence="10" key="1">
    <citation type="submission" date="2019-06" db="EMBL/GenBank/DDBJ databases">
        <title>Gordonia isolated from sludge of a wastewater treatment plant.</title>
        <authorList>
            <person name="Tamura T."/>
            <person name="Aoyama K."/>
            <person name="Kang Y."/>
            <person name="Saito S."/>
            <person name="Akiyama N."/>
            <person name="Yazawa K."/>
            <person name="Gonoi T."/>
            <person name="Mikami Y."/>
        </authorList>
    </citation>
    <scope>NUCLEOTIDE SEQUENCE [LARGE SCALE GENOMIC DNA]</scope>
    <source>
        <strain evidence="10">NBRC 107696</strain>
    </source>
</reference>
<evidence type="ECO:0000259" key="8">
    <source>
        <dbReference type="Pfam" id="PF19356"/>
    </source>
</evidence>
<dbReference type="GO" id="GO:0016020">
    <property type="term" value="C:membrane"/>
    <property type="evidence" value="ECO:0007669"/>
    <property type="project" value="UniProtKB-SubCell"/>
</dbReference>
<evidence type="ECO:0000256" key="4">
    <source>
        <dbReference type="ARBA" id="ARBA00023136"/>
    </source>
</evidence>
<feature type="domain" description="Inositolphosphotransferase Aur1/Ipt1" evidence="7">
    <location>
        <begin position="188"/>
        <end position="358"/>
    </location>
</feature>
<dbReference type="PANTHER" id="PTHR31310">
    <property type="match status" value="1"/>
</dbReference>
<feature type="transmembrane region" description="Helical" evidence="6">
    <location>
        <begin position="237"/>
        <end position="256"/>
    </location>
</feature>
<evidence type="ECO:0000256" key="2">
    <source>
        <dbReference type="ARBA" id="ARBA00022692"/>
    </source>
</evidence>
<dbReference type="Pfam" id="PF14378">
    <property type="entry name" value="PAP2_3"/>
    <property type="match status" value="1"/>
</dbReference>
<sequence>MFYQSPAGLFERVRLLTRRRVELGARGWSLVVAALAVFVVVIEIVAIRFGIHGPIDRLAHDFVGRAEIGEIKLAGLMLALVCMPSRLRWWTFGAAVALETVWNVQRVVVGHDLTVGNGILWALVGTVAFAVWKLRDGERTATLKAVGLGMMLIVMGRVGDVWLVLSTKANAKVLDGYVELADRALGSPSWAVGRIVSESTVLTQTCGRVYMLLPVGAAVIAFFQLRNSARDGFPRHHIVRTFLLIGMIGPLIYFIFPVVGPTYAFGHDVAGAGWQDVWPWFTPDGSAPTPTYFDQHIARNCMPSLHTAWAMAIFLHGWRGSTASRVFGTFWLIATTGATLGFGYHYAVDVLAGMVFTLTLEAALTRPETGVTRVRMAVVALGAGLFSALLLMTRFAAPWLATGGALSVLLLVGPVVVAAAGFLLVERPALFSRTDPADGPCVRPRRRTPQRTSGHGG</sequence>
<feature type="transmembrane region" description="Helical" evidence="6">
    <location>
        <begin position="403"/>
        <end position="425"/>
    </location>
</feature>
<name>A0A7I9V382_9ACTN</name>
<protein>
    <submittedName>
        <fullName evidence="9">Inositol phosphorylceramide synthase</fullName>
    </submittedName>
</protein>
<keyword evidence="10" id="KW-1185">Reference proteome</keyword>